<dbReference type="Proteomes" id="UP000233220">
    <property type="component" value="Unplaced"/>
</dbReference>
<dbReference type="InterPro" id="IPR035586">
    <property type="entry name" value="PI3K_p85beta_SH3"/>
</dbReference>
<dbReference type="CDD" id="cd09942">
    <property type="entry name" value="SH2_nSH2_p85_like"/>
    <property type="match status" value="1"/>
</dbReference>
<dbReference type="PANTHER" id="PTHR10155">
    <property type="entry name" value="PHOSPHATIDYLINOSITOL 3-KINASE REGULATORY SUBUNIT"/>
    <property type="match status" value="1"/>
</dbReference>
<dbReference type="Gene3D" id="2.30.30.40">
    <property type="entry name" value="SH3 Domains"/>
    <property type="match status" value="1"/>
</dbReference>
<dbReference type="SMART" id="SM00252">
    <property type="entry name" value="SH2"/>
    <property type="match status" value="1"/>
</dbReference>
<dbReference type="Gene3D" id="1.10.287.1490">
    <property type="match status" value="1"/>
</dbReference>
<dbReference type="InterPro" id="IPR000198">
    <property type="entry name" value="RhoGAP_dom"/>
</dbReference>
<dbReference type="GO" id="GO:0005942">
    <property type="term" value="C:phosphatidylinositol 3-kinase complex"/>
    <property type="evidence" value="ECO:0007669"/>
    <property type="project" value="TreeGrafter"/>
</dbReference>
<dbReference type="GO" id="GO:0046854">
    <property type="term" value="P:phosphatidylinositol phosphate biosynthetic process"/>
    <property type="evidence" value="ECO:0007669"/>
    <property type="project" value="TreeGrafter"/>
</dbReference>
<dbReference type="PROSITE" id="PS50002">
    <property type="entry name" value="SH3"/>
    <property type="match status" value="1"/>
</dbReference>
<dbReference type="GO" id="GO:0005829">
    <property type="term" value="C:cytosol"/>
    <property type="evidence" value="ECO:0007669"/>
    <property type="project" value="UniProtKB-ARBA"/>
</dbReference>
<dbReference type="FunFam" id="3.30.505.10:FF:000014">
    <property type="entry name" value="Phosphatidylinositol 3-kinase regulatory subunit alpha"/>
    <property type="match status" value="1"/>
</dbReference>
<evidence type="ECO:0000313" key="8">
    <source>
        <dbReference type="Ensembl" id="ENSSBOP00000036138.1"/>
    </source>
</evidence>
<feature type="domain" description="SH2" evidence="6">
    <location>
        <begin position="323"/>
        <end position="418"/>
    </location>
</feature>
<sequence>MAGPEGFQYRALYPFRRERPEDLELLPGDVLVVSRAALQALGVAEGGERCPQSVGWMPGLNERTRQRGDFPGTYVEFLGPVALARPGPRPRGPRPVPARPRDGASEPGLTLPDLPEQFSPPDVAPPLLVKLVEAIERTGLDSESYYRPELPALRTDWSLSDVDQWDAAALADGIKSFLLALPAPLVTPEASAEARRALWEAGGPVGPAELVSHICLYHLPPPRTYLHTPSRTYPAGVHALAQSCAHAWVDRRHPALPHSLPFPLRSEPSPDFSALLVEKLLQEHLEEQEVAPPALPPKPPKAKPVPAGLANGGSPLSLQDAEWYWGDISREEVNEKLRDTPDGTFLVRDASSKIQGEYTLTLRKGGNNKLIKVFHRDGHYGFSEPLTFCSVVDLISHYRHESLAQYNAKLDTRLLYPVSKYQQDQIVKEDSVEAVGAQLKVYHQQYQDKSREYDQLYEECAFTPHGGLLGSPRRC</sequence>
<dbReference type="InterPro" id="IPR036860">
    <property type="entry name" value="SH2_dom_sf"/>
</dbReference>
<reference evidence="8" key="2">
    <citation type="submission" date="2025-09" db="UniProtKB">
        <authorList>
            <consortium name="Ensembl"/>
        </authorList>
    </citation>
    <scope>IDENTIFICATION</scope>
</reference>
<dbReference type="SUPFAM" id="SSF48350">
    <property type="entry name" value="GTPase activation domain, GAP"/>
    <property type="match status" value="1"/>
</dbReference>
<dbReference type="SUPFAM" id="SSF50044">
    <property type="entry name" value="SH3-domain"/>
    <property type="match status" value="1"/>
</dbReference>
<proteinExistence type="predicted"/>
<dbReference type="PRINTS" id="PR00401">
    <property type="entry name" value="SH2DOMAIN"/>
</dbReference>
<evidence type="ECO:0000313" key="9">
    <source>
        <dbReference type="Proteomes" id="UP000233220"/>
    </source>
</evidence>
<dbReference type="SMART" id="SM00326">
    <property type="entry name" value="SH3"/>
    <property type="match status" value="1"/>
</dbReference>
<dbReference type="PROSITE" id="PS50001">
    <property type="entry name" value="SH2"/>
    <property type="match status" value="1"/>
</dbReference>
<dbReference type="PRINTS" id="PR00678">
    <property type="entry name" value="PI3KINASEP85"/>
</dbReference>
<keyword evidence="9" id="KW-1185">Reference proteome</keyword>
<evidence type="ECO:0000256" key="3">
    <source>
        <dbReference type="PROSITE-ProRule" id="PRU00191"/>
    </source>
</evidence>
<evidence type="ECO:0000256" key="4">
    <source>
        <dbReference type="PROSITE-ProRule" id="PRU00192"/>
    </source>
</evidence>
<evidence type="ECO:0000256" key="2">
    <source>
        <dbReference type="ARBA" id="ARBA00022999"/>
    </source>
</evidence>
<dbReference type="Gene3D" id="3.30.505.10">
    <property type="entry name" value="SH2 domain"/>
    <property type="match status" value="1"/>
</dbReference>
<accession>A0A2K6UW39</accession>
<feature type="region of interest" description="Disordered" evidence="5">
    <location>
        <begin position="81"/>
        <end position="113"/>
    </location>
</feature>
<dbReference type="SMART" id="SM00324">
    <property type="entry name" value="RhoGAP"/>
    <property type="match status" value="1"/>
</dbReference>
<feature type="compositionally biased region" description="Pro residues" evidence="5">
    <location>
        <begin position="87"/>
        <end position="98"/>
    </location>
</feature>
<keyword evidence="2 3" id="KW-0727">SH2 domain</keyword>
<evidence type="ECO:0000259" key="6">
    <source>
        <dbReference type="PROSITE" id="PS50001"/>
    </source>
</evidence>
<dbReference type="FunFam" id="2.30.30.40:FF:000075">
    <property type="entry name" value="phosphatidylinositol 3-kinase regulatory subunit alpha"/>
    <property type="match status" value="1"/>
</dbReference>
<dbReference type="Gene3D" id="1.10.555.10">
    <property type="entry name" value="Rho GTPase activation protein"/>
    <property type="match status" value="1"/>
</dbReference>
<dbReference type="SUPFAM" id="SSF55550">
    <property type="entry name" value="SH2 domain"/>
    <property type="match status" value="1"/>
</dbReference>
<evidence type="ECO:0000256" key="5">
    <source>
        <dbReference type="SAM" id="MobiDB-lite"/>
    </source>
</evidence>
<protein>
    <submittedName>
        <fullName evidence="8">Phosphoinositide-3-kinase regulatory subunit 2</fullName>
    </submittedName>
</protein>
<evidence type="ECO:0000256" key="1">
    <source>
        <dbReference type="ARBA" id="ARBA00022443"/>
    </source>
</evidence>
<name>A0A2K6UW39_SAIBB</name>
<evidence type="ECO:0000259" key="7">
    <source>
        <dbReference type="PROSITE" id="PS50002"/>
    </source>
</evidence>
<dbReference type="Ensembl" id="ENSSBOT00000053070.1">
    <property type="protein sequence ID" value="ENSSBOP00000036138.1"/>
    <property type="gene ID" value="ENSSBOG00000034199.1"/>
</dbReference>
<dbReference type="GO" id="GO:0046935">
    <property type="term" value="F:1-phosphatidylinositol-3-kinase regulator activity"/>
    <property type="evidence" value="ECO:0007669"/>
    <property type="project" value="TreeGrafter"/>
</dbReference>
<dbReference type="GeneTree" id="ENSGT00940000157050"/>
<dbReference type="Pfam" id="PF00017">
    <property type="entry name" value="SH2"/>
    <property type="match status" value="1"/>
</dbReference>
<dbReference type="InterPro" id="IPR036028">
    <property type="entry name" value="SH3-like_dom_sf"/>
</dbReference>
<dbReference type="InterPro" id="IPR008936">
    <property type="entry name" value="Rho_GTPase_activation_prot"/>
</dbReference>
<dbReference type="PANTHER" id="PTHR10155:SF1">
    <property type="entry name" value="PHOSPHATIDYLINOSITOL 3-KINASE REGULATORY SUBUNIT BETA"/>
    <property type="match status" value="1"/>
</dbReference>
<dbReference type="InterPro" id="IPR035022">
    <property type="entry name" value="PI3kinase_P85_nSH2"/>
</dbReference>
<dbReference type="CDD" id="cd11909">
    <property type="entry name" value="SH3_PI3K_p85beta"/>
    <property type="match status" value="1"/>
</dbReference>
<dbReference type="AlphaFoldDB" id="A0A2K6UW39"/>
<organism evidence="8 9">
    <name type="scientific">Saimiri boliviensis boliviensis</name>
    <name type="common">Bolivian squirrel monkey</name>
    <dbReference type="NCBI Taxonomy" id="39432"/>
    <lineage>
        <taxon>Eukaryota</taxon>
        <taxon>Metazoa</taxon>
        <taxon>Chordata</taxon>
        <taxon>Craniata</taxon>
        <taxon>Vertebrata</taxon>
        <taxon>Euteleostomi</taxon>
        <taxon>Mammalia</taxon>
        <taxon>Eutheria</taxon>
        <taxon>Euarchontoglires</taxon>
        <taxon>Primates</taxon>
        <taxon>Haplorrhini</taxon>
        <taxon>Platyrrhini</taxon>
        <taxon>Cebidae</taxon>
        <taxon>Saimiriinae</taxon>
        <taxon>Saimiri</taxon>
    </lineage>
</organism>
<gene>
    <name evidence="8" type="primary">PIK3R2</name>
</gene>
<dbReference type="GO" id="GO:0008286">
    <property type="term" value="P:insulin receptor signaling pathway"/>
    <property type="evidence" value="ECO:0007669"/>
    <property type="project" value="TreeGrafter"/>
</dbReference>
<dbReference type="InterPro" id="IPR000980">
    <property type="entry name" value="SH2"/>
</dbReference>
<feature type="domain" description="SH3" evidence="7">
    <location>
        <begin position="4"/>
        <end position="80"/>
    </location>
</feature>
<dbReference type="InterPro" id="IPR001452">
    <property type="entry name" value="SH3_domain"/>
</dbReference>
<reference evidence="8" key="1">
    <citation type="submission" date="2025-08" db="UniProtKB">
        <authorList>
            <consortium name="Ensembl"/>
        </authorList>
    </citation>
    <scope>IDENTIFICATION</scope>
</reference>
<keyword evidence="1 4" id="KW-0728">SH3 domain</keyword>